<reference evidence="3" key="1">
    <citation type="submission" date="2015-07" db="EMBL/GenBank/DDBJ databases">
        <title>Discovery of a poly(ethylene terephthalate assimilation.</title>
        <authorList>
            <person name="Yoshida S."/>
            <person name="Hiraga K."/>
            <person name="Takehana T."/>
            <person name="Taniguchi I."/>
            <person name="Yamaji H."/>
            <person name="Maeda Y."/>
            <person name="Toyohara K."/>
            <person name="Miyamoto K."/>
            <person name="Kimura Y."/>
            <person name="Oda K."/>
        </authorList>
    </citation>
    <scope>NUCLEOTIDE SEQUENCE [LARGE SCALE GENOMIC DNA]</scope>
    <source>
        <strain evidence="3">NBRC 110686 / TISTR 2288 / 201-F6</strain>
    </source>
</reference>
<sequence length="74" mass="7619">MSAGRVGNPAAVALARGRPVALRPHLSMGLPSKRPHCNKGLQPWEAPRGRHAGARSGRATRCVGCSARAGSGQP</sequence>
<evidence type="ECO:0000256" key="1">
    <source>
        <dbReference type="SAM" id="MobiDB-lite"/>
    </source>
</evidence>
<dbReference type="AlphaFoldDB" id="A0A0K8P460"/>
<evidence type="ECO:0000313" key="3">
    <source>
        <dbReference type="Proteomes" id="UP000037660"/>
    </source>
</evidence>
<feature type="region of interest" description="Disordered" evidence="1">
    <location>
        <begin position="25"/>
        <end position="57"/>
    </location>
</feature>
<protein>
    <submittedName>
        <fullName evidence="2">Uncharacterized protein</fullName>
    </submittedName>
</protein>
<proteinExistence type="predicted"/>
<keyword evidence="3" id="KW-1185">Reference proteome</keyword>
<accession>A0A0K8P460</accession>
<comment type="caution">
    <text evidence="2">The sequence shown here is derived from an EMBL/GenBank/DDBJ whole genome shotgun (WGS) entry which is preliminary data.</text>
</comment>
<name>A0A0K8P460_PISS1</name>
<evidence type="ECO:0000313" key="2">
    <source>
        <dbReference type="EMBL" id="GAP37422.1"/>
    </source>
</evidence>
<dbReference type="Proteomes" id="UP000037660">
    <property type="component" value="Unassembled WGS sequence"/>
</dbReference>
<reference evidence="2 3" key="2">
    <citation type="journal article" date="2016" name="Science">
        <title>A bacterium that degrades and assimilates poly(ethylene terephthalate).</title>
        <authorList>
            <person name="Yoshida S."/>
            <person name="Hiraga K."/>
            <person name="Takehana T."/>
            <person name="Taniguchi I."/>
            <person name="Yamaji H."/>
            <person name="Maeda Y."/>
            <person name="Toyohara K."/>
            <person name="Miyamoto K."/>
            <person name="Kimura Y."/>
            <person name="Oda K."/>
        </authorList>
    </citation>
    <scope>NUCLEOTIDE SEQUENCE [LARGE SCALE GENOMIC DNA]</scope>
    <source>
        <strain evidence="3">NBRC 110686 / TISTR 2288 / 201-F6</strain>
    </source>
</reference>
<gene>
    <name evidence="2" type="ORF">ISF6_3277</name>
</gene>
<dbReference type="EMBL" id="BBYR01000046">
    <property type="protein sequence ID" value="GAP37422.1"/>
    <property type="molecule type" value="Genomic_DNA"/>
</dbReference>
<organism evidence="2 3">
    <name type="scientific">Piscinibacter sakaiensis</name>
    <name type="common">Ideonella sakaiensis</name>
    <dbReference type="NCBI Taxonomy" id="1547922"/>
    <lineage>
        <taxon>Bacteria</taxon>
        <taxon>Pseudomonadati</taxon>
        <taxon>Pseudomonadota</taxon>
        <taxon>Betaproteobacteria</taxon>
        <taxon>Burkholderiales</taxon>
        <taxon>Sphaerotilaceae</taxon>
        <taxon>Piscinibacter</taxon>
    </lineage>
</organism>